<dbReference type="EC" id="3.6.4.3" evidence="3"/>
<evidence type="ECO:0000256" key="2">
    <source>
        <dbReference type="SAM" id="Phobius"/>
    </source>
</evidence>
<dbReference type="GO" id="GO:0016787">
    <property type="term" value="F:hydrolase activity"/>
    <property type="evidence" value="ECO:0007669"/>
    <property type="project" value="UniProtKB-KW"/>
</dbReference>
<dbReference type="GO" id="GO:0003723">
    <property type="term" value="F:RNA binding"/>
    <property type="evidence" value="ECO:0007669"/>
    <property type="project" value="InterPro"/>
</dbReference>
<gene>
    <name evidence="3" type="ORF">glysoja_045728</name>
</gene>
<dbReference type="InterPro" id="IPR046849">
    <property type="entry name" value="E2_motif"/>
</dbReference>
<feature type="transmembrane region" description="Helical" evidence="2">
    <location>
        <begin position="12"/>
        <end position="30"/>
    </location>
</feature>
<dbReference type="InterPro" id="IPR002885">
    <property type="entry name" value="PPR_rpt"/>
</dbReference>
<dbReference type="GO" id="GO:0009451">
    <property type="term" value="P:RNA modification"/>
    <property type="evidence" value="ECO:0007669"/>
    <property type="project" value="InterPro"/>
</dbReference>
<dbReference type="AlphaFoldDB" id="A0A0B2QIM8"/>
<name>A0A0B2QIM8_GLYSO</name>
<dbReference type="PANTHER" id="PTHR47926:SF379">
    <property type="entry name" value="TETRATRICOPEPTIDE-LIKE HELICAL DOMAIN SUPERFAMILY"/>
    <property type="match status" value="1"/>
</dbReference>
<keyword evidence="1" id="KW-0677">Repeat</keyword>
<sequence length="285" mass="32241">MLNWVVQFKRPYYMLVLTVVTLTLLGRCLMKCQREISCMERDDHRLGALDHERWVHAYVERYKIRMMVTLGVALGNGGFLGNEGKKCLYLESAIGGLAMNGFGLESLDLFYDIKREGVQPNGVTFISVLKGCNVVGLVEKGRKHFDSMMNVYGIDPRLKHYGLMVDMYSRAGHLEEALNFINSMPMKPMLVHGVLCFMLVECIKTKNSGELSKRNIVELEDKNDCAYVLKSMLPGCSVIEVDGEVHEFIVGDKSHPRYGEIELKLEEISKCLRLDGNVVNTNTAF</sequence>
<evidence type="ECO:0000256" key="1">
    <source>
        <dbReference type="ARBA" id="ARBA00022737"/>
    </source>
</evidence>
<organism evidence="3">
    <name type="scientific">Glycine soja</name>
    <name type="common">Wild soybean</name>
    <dbReference type="NCBI Taxonomy" id="3848"/>
    <lineage>
        <taxon>Eukaryota</taxon>
        <taxon>Viridiplantae</taxon>
        <taxon>Streptophyta</taxon>
        <taxon>Embryophyta</taxon>
        <taxon>Tracheophyta</taxon>
        <taxon>Spermatophyta</taxon>
        <taxon>Magnoliopsida</taxon>
        <taxon>eudicotyledons</taxon>
        <taxon>Gunneridae</taxon>
        <taxon>Pentapetalae</taxon>
        <taxon>rosids</taxon>
        <taxon>fabids</taxon>
        <taxon>Fabales</taxon>
        <taxon>Fabaceae</taxon>
        <taxon>Papilionoideae</taxon>
        <taxon>50 kb inversion clade</taxon>
        <taxon>NPAAA clade</taxon>
        <taxon>indigoferoid/millettioid clade</taxon>
        <taxon>Phaseoleae</taxon>
        <taxon>Glycine</taxon>
        <taxon>Glycine subgen. Soja</taxon>
    </lineage>
</organism>
<dbReference type="EMBL" id="KN658941">
    <property type="protein sequence ID" value="KHN19632.1"/>
    <property type="molecule type" value="Genomic_DNA"/>
</dbReference>
<reference evidence="3" key="1">
    <citation type="submission" date="2014-07" db="EMBL/GenBank/DDBJ databases">
        <title>Identification of a novel salt tolerance gene in wild soybean by whole-genome sequencing.</title>
        <authorList>
            <person name="Lam H.-M."/>
            <person name="Qi X."/>
            <person name="Li M.-W."/>
            <person name="Liu X."/>
            <person name="Xie M."/>
            <person name="Ni M."/>
            <person name="Xu X."/>
        </authorList>
    </citation>
    <scope>NUCLEOTIDE SEQUENCE [LARGE SCALE GENOMIC DNA]</scope>
    <source>
        <tissue evidence="3">Root</tissue>
    </source>
</reference>
<dbReference type="Gene3D" id="1.25.40.10">
    <property type="entry name" value="Tetratricopeptide repeat domain"/>
    <property type="match status" value="1"/>
</dbReference>
<accession>A0A0B2QIM8</accession>
<dbReference type="EC" id="3.4.24.-" evidence="3"/>
<keyword evidence="3" id="KW-0378">Hydrolase</keyword>
<dbReference type="Pfam" id="PF01535">
    <property type="entry name" value="PPR"/>
    <property type="match status" value="2"/>
</dbReference>
<keyword evidence="2" id="KW-0812">Transmembrane</keyword>
<proteinExistence type="predicted"/>
<dbReference type="InterPro" id="IPR046960">
    <property type="entry name" value="PPR_At4g14850-like_plant"/>
</dbReference>
<dbReference type="InterPro" id="IPR011990">
    <property type="entry name" value="TPR-like_helical_dom_sf"/>
</dbReference>
<evidence type="ECO:0000313" key="3">
    <source>
        <dbReference type="EMBL" id="KHN19632.1"/>
    </source>
</evidence>
<keyword evidence="2" id="KW-0472">Membrane</keyword>
<dbReference type="PANTHER" id="PTHR47926">
    <property type="entry name" value="PENTATRICOPEPTIDE REPEAT-CONTAINING PROTEIN"/>
    <property type="match status" value="1"/>
</dbReference>
<dbReference type="Pfam" id="PF20430">
    <property type="entry name" value="Eplus_motif"/>
    <property type="match status" value="1"/>
</dbReference>
<keyword evidence="2" id="KW-1133">Transmembrane helix</keyword>
<protein>
    <submittedName>
        <fullName evidence="3">Putative pentatricopeptide repeat-containing protein</fullName>
        <ecNumber evidence="3">3.4.24.-</ecNumber>
        <ecNumber evidence="3">3.6.4.3</ecNumber>
    </submittedName>
</protein>
<dbReference type="Proteomes" id="UP000053555">
    <property type="component" value="Unassembled WGS sequence"/>
</dbReference>